<dbReference type="AlphaFoldDB" id="A0A9D5CYU0"/>
<reference evidence="1" key="1">
    <citation type="submission" date="2021-03" db="EMBL/GenBank/DDBJ databases">
        <authorList>
            <person name="Li Z."/>
            <person name="Yang C."/>
        </authorList>
    </citation>
    <scope>NUCLEOTIDE SEQUENCE</scope>
    <source>
        <strain evidence="1">Dzin_1.0</strain>
        <tissue evidence="1">Leaf</tissue>
    </source>
</reference>
<comment type="caution">
    <text evidence="1">The sequence shown here is derived from an EMBL/GenBank/DDBJ whole genome shotgun (WGS) entry which is preliminary data.</text>
</comment>
<proteinExistence type="predicted"/>
<dbReference type="Proteomes" id="UP001085076">
    <property type="component" value="Miscellaneous, Linkage group lg02"/>
</dbReference>
<name>A0A9D5CYU0_9LILI</name>
<keyword evidence="2" id="KW-1185">Reference proteome</keyword>
<dbReference type="EMBL" id="JAGGNH010000002">
    <property type="protein sequence ID" value="KAJ0981509.1"/>
    <property type="molecule type" value="Genomic_DNA"/>
</dbReference>
<organism evidence="1 2">
    <name type="scientific">Dioscorea zingiberensis</name>
    <dbReference type="NCBI Taxonomy" id="325984"/>
    <lineage>
        <taxon>Eukaryota</taxon>
        <taxon>Viridiplantae</taxon>
        <taxon>Streptophyta</taxon>
        <taxon>Embryophyta</taxon>
        <taxon>Tracheophyta</taxon>
        <taxon>Spermatophyta</taxon>
        <taxon>Magnoliopsida</taxon>
        <taxon>Liliopsida</taxon>
        <taxon>Dioscoreales</taxon>
        <taxon>Dioscoreaceae</taxon>
        <taxon>Dioscorea</taxon>
    </lineage>
</organism>
<evidence type="ECO:0000313" key="1">
    <source>
        <dbReference type="EMBL" id="KAJ0981509.1"/>
    </source>
</evidence>
<sequence length="102" mass="11979">MEAMHVLVILKYLHIKMLLCIDNQLAYLLLINETIPINIRVLHPLFCLPPCKPLMQTLQRMSQLFLAYLPIVVHVELLQPRLELADAHLMLWKNHTTHERHG</sequence>
<reference evidence="1" key="2">
    <citation type="journal article" date="2022" name="Hortic Res">
        <title>The genome of Dioscorea zingiberensis sheds light on the biosynthesis, origin and evolution of the medicinally important diosgenin saponins.</title>
        <authorList>
            <person name="Li Y."/>
            <person name="Tan C."/>
            <person name="Li Z."/>
            <person name="Guo J."/>
            <person name="Li S."/>
            <person name="Chen X."/>
            <person name="Wang C."/>
            <person name="Dai X."/>
            <person name="Yang H."/>
            <person name="Song W."/>
            <person name="Hou L."/>
            <person name="Xu J."/>
            <person name="Tong Z."/>
            <person name="Xu A."/>
            <person name="Yuan X."/>
            <person name="Wang W."/>
            <person name="Yang Q."/>
            <person name="Chen L."/>
            <person name="Sun Z."/>
            <person name="Wang K."/>
            <person name="Pan B."/>
            <person name="Chen J."/>
            <person name="Bao Y."/>
            <person name="Liu F."/>
            <person name="Qi X."/>
            <person name="Gang D.R."/>
            <person name="Wen J."/>
            <person name="Li J."/>
        </authorList>
    </citation>
    <scope>NUCLEOTIDE SEQUENCE</scope>
    <source>
        <strain evidence="1">Dzin_1.0</strain>
    </source>
</reference>
<evidence type="ECO:0000313" key="2">
    <source>
        <dbReference type="Proteomes" id="UP001085076"/>
    </source>
</evidence>
<protein>
    <submittedName>
        <fullName evidence="1">Uncharacterized protein</fullName>
    </submittedName>
</protein>
<accession>A0A9D5CYU0</accession>
<gene>
    <name evidence="1" type="ORF">J5N97_009764</name>
</gene>